<name>A0ABX2ZMU5_9BACI</name>
<dbReference type="RefSeq" id="WP_025568405.1">
    <property type="nucleotide sequence ID" value="NZ_MDKC01000032.1"/>
</dbReference>
<evidence type="ECO:0000313" key="1">
    <source>
        <dbReference type="EMBL" id="ODG91037.1"/>
    </source>
</evidence>
<sequence length="182" mass="21096">MEKEIYLIRHCEAEGQPFEANLTKRGSKQAKQLSDFFSKIKVDQIISSPFLRAIQSIEPTSNEKNIDIDLDERLSERKLSSTDLPDWLEKLEATFEDMELKFDGGESSQEATNRAISVIDEIIKSENQITIIVTHGNLMSLIIKQFNKEFGFENWKSLSNPDIFLLKCKDNEFDCERLWEVE</sequence>
<gene>
    <name evidence="1" type="ORF">BED47_08390</name>
</gene>
<comment type="caution">
    <text evidence="1">The sequence shown here is derived from an EMBL/GenBank/DDBJ whole genome shotgun (WGS) entry which is preliminary data.</text>
</comment>
<dbReference type="InterPro" id="IPR050275">
    <property type="entry name" value="PGM_Phosphatase"/>
</dbReference>
<dbReference type="CDD" id="cd07067">
    <property type="entry name" value="HP_PGM_like"/>
    <property type="match status" value="1"/>
</dbReference>
<proteinExistence type="predicted"/>
<protein>
    <submittedName>
        <fullName evidence="1">Phosphoglycerate mutase</fullName>
    </submittedName>
</protein>
<dbReference type="InterPro" id="IPR029033">
    <property type="entry name" value="His_PPase_superfam"/>
</dbReference>
<evidence type="ECO:0000313" key="2">
    <source>
        <dbReference type="Proteomes" id="UP000094580"/>
    </source>
</evidence>
<dbReference type="Pfam" id="PF00300">
    <property type="entry name" value="His_Phos_1"/>
    <property type="match status" value="1"/>
</dbReference>
<dbReference type="EMBL" id="MDKC01000032">
    <property type="protein sequence ID" value="ODG91037.1"/>
    <property type="molecule type" value="Genomic_DNA"/>
</dbReference>
<dbReference type="Proteomes" id="UP000094580">
    <property type="component" value="Unassembled WGS sequence"/>
</dbReference>
<accession>A0ABX2ZMU5</accession>
<dbReference type="SMART" id="SM00855">
    <property type="entry name" value="PGAM"/>
    <property type="match status" value="1"/>
</dbReference>
<reference evidence="1 2" key="1">
    <citation type="submission" date="2016-07" db="EMBL/GenBank/DDBJ databases">
        <authorList>
            <person name="Townsley L."/>
            <person name="Shank E.A."/>
        </authorList>
    </citation>
    <scope>NUCLEOTIDE SEQUENCE [LARGE SCALE GENOMIC DNA]</scope>
    <source>
        <strain evidence="1 2">CH01</strain>
    </source>
</reference>
<dbReference type="SUPFAM" id="SSF53254">
    <property type="entry name" value="Phosphoglycerate mutase-like"/>
    <property type="match status" value="1"/>
</dbReference>
<dbReference type="PANTHER" id="PTHR48100:SF1">
    <property type="entry name" value="HISTIDINE PHOSPHATASE FAMILY PROTEIN-RELATED"/>
    <property type="match status" value="1"/>
</dbReference>
<dbReference type="Gene3D" id="3.40.50.1240">
    <property type="entry name" value="Phosphoglycerate mutase-like"/>
    <property type="match status" value="1"/>
</dbReference>
<organism evidence="1 2">
    <name type="scientific">Gottfriedia luciferensis</name>
    <dbReference type="NCBI Taxonomy" id="178774"/>
    <lineage>
        <taxon>Bacteria</taxon>
        <taxon>Bacillati</taxon>
        <taxon>Bacillota</taxon>
        <taxon>Bacilli</taxon>
        <taxon>Bacillales</taxon>
        <taxon>Bacillaceae</taxon>
        <taxon>Gottfriedia</taxon>
    </lineage>
</organism>
<dbReference type="InterPro" id="IPR013078">
    <property type="entry name" value="His_Pase_superF_clade-1"/>
</dbReference>
<dbReference type="PANTHER" id="PTHR48100">
    <property type="entry name" value="BROAD-SPECIFICITY PHOSPHATASE YOR283W-RELATED"/>
    <property type="match status" value="1"/>
</dbReference>
<keyword evidence="2" id="KW-1185">Reference proteome</keyword>